<dbReference type="EMBL" id="LR798288">
    <property type="protein sequence ID" value="CAB5221526.1"/>
    <property type="molecule type" value="Genomic_DNA"/>
</dbReference>
<gene>
    <name evidence="1" type="ORF">UFOVP247_187</name>
</gene>
<organism evidence="1">
    <name type="scientific">uncultured Caudovirales phage</name>
    <dbReference type="NCBI Taxonomy" id="2100421"/>
    <lineage>
        <taxon>Viruses</taxon>
        <taxon>Duplodnaviria</taxon>
        <taxon>Heunggongvirae</taxon>
        <taxon>Uroviricota</taxon>
        <taxon>Caudoviricetes</taxon>
        <taxon>Peduoviridae</taxon>
        <taxon>Maltschvirus</taxon>
        <taxon>Maltschvirus maltsch</taxon>
    </lineage>
</organism>
<proteinExistence type="predicted"/>
<protein>
    <submittedName>
        <fullName evidence="1">Uncharacterized protein</fullName>
    </submittedName>
</protein>
<accession>A0A6J7WU72</accession>
<reference evidence="1" key="1">
    <citation type="submission" date="2020-05" db="EMBL/GenBank/DDBJ databases">
        <authorList>
            <person name="Chiriac C."/>
            <person name="Salcher M."/>
            <person name="Ghai R."/>
            <person name="Kavagutti S V."/>
        </authorList>
    </citation>
    <scope>NUCLEOTIDE SEQUENCE</scope>
</reference>
<sequence length="91" mass="10615">MKITVDIFSKIDYIKNIRNGKERHMDRIEILRKAIKIGEASYSKALDRGDYDDANFYSRTIDGLQELLMIEIMASDPYTTEADVRYFENNG</sequence>
<evidence type="ECO:0000313" key="1">
    <source>
        <dbReference type="EMBL" id="CAB5221526.1"/>
    </source>
</evidence>
<name>A0A6J7WU72_9CAUD</name>